<dbReference type="EMBL" id="JAQIZT010000012">
    <property type="protein sequence ID" value="KAJ6978052.1"/>
    <property type="molecule type" value="Genomic_DNA"/>
</dbReference>
<dbReference type="AlphaFoldDB" id="A0AAD6Q404"/>
<proteinExistence type="predicted"/>
<comment type="subcellular location">
    <subcellularLocation>
        <location evidence="1">Nucleus</location>
    </subcellularLocation>
</comment>
<evidence type="ECO:0000259" key="7">
    <source>
        <dbReference type="PROSITE" id="PS50066"/>
    </source>
</evidence>
<dbReference type="InterPro" id="IPR002100">
    <property type="entry name" value="TF_MADSbox"/>
</dbReference>
<reference evidence="9" key="1">
    <citation type="journal article" date="2023" name="Mol. Ecol. Resour.">
        <title>Chromosome-level genome assembly of a triploid poplar Populus alba 'Berolinensis'.</title>
        <authorList>
            <person name="Chen S."/>
            <person name="Yu Y."/>
            <person name="Wang X."/>
            <person name="Wang S."/>
            <person name="Zhang T."/>
            <person name="Zhou Y."/>
            <person name="He R."/>
            <person name="Meng N."/>
            <person name="Wang Y."/>
            <person name="Liu W."/>
            <person name="Liu Z."/>
            <person name="Liu J."/>
            <person name="Guo Q."/>
            <person name="Huang H."/>
            <person name="Sederoff R.R."/>
            <person name="Wang G."/>
            <person name="Qu G."/>
            <person name="Chen S."/>
        </authorList>
    </citation>
    <scope>NUCLEOTIDE SEQUENCE</scope>
    <source>
        <strain evidence="9">SC-2020</strain>
    </source>
</reference>
<evidence type="ECO:0000256" key="1">
    <source>
        <dbReference type="ARBA" id="ARBA00004123"/>
    </source>
</evidence>
<organism evidence="9 10">
    <name type="scientific">Populus alba x Populus x berolinensis</name>
    <dbReference type="NCBI Taxonomy" id="444605"/>
    <lineage>
        <taxon>Eukaryota</taxon>
        <taxon>Viridiplantae</taxon>
        <taxon>Streptophyta</taxon>
        <taxon>Embryophyta</taxon>
        <taxon>Tracheophyta</taxon>
        <taxon>Spermatophyta</taxon>
        <taxon>Magnoliopsida</taxon>
        <taxon>eudicotyledons</taxon>
        <taxon>Gunneridae</taxon>
        <taxon>Pentapetalae</taxon>
        <taxon>rosids</taxon>
        <taxon>fabids</taxon>
        <taxon>Malpighiales</taxon>
        <taxon>Salicaceae</taxon>
        <taxon>Saliceae</taxon>
        <taxon>Populus</taxon>
    </lineage>
</organism>
<dbReference type="Pfam" id="PF00319">
    <property type="entry name" value="SRF-TF"/>
    <property type="match status" value="1"/>
</dbReference>
<evidence type="ECO:0000256" key="5">
    <source>
        <dbReference type="ARBA" id="ARBA00023242"/>
    </source>
</evidence>
<dbReference type="CDD" id="cd00265">
    <property type="entry name" value="MADS_MEF2_like"/>
    <property type="match status" value="1"/>
</dbReference>
<keyword evidence="3" id="KW-0238">DNA-binding</keyword>
<gene>
    <name evidence="9" type="ORF">NC653_029833</name>
</gene>
<dbReference type="GO" id="GO:0000977">
    <property type="term" value="F:RNA polymerase II transcription regulatory region sequence-specific DNA binding"/>
    <property type="evidence" value="ECO:0007669"/>
    <property type="project" value="InterPro"/>
</dbReference>
<keyword evidence="2" id="KW-0805">Transcription regulation</keyword>
<dbReference type="PROSITE" id="PS51297">
    <property type="entry name" value="K_BOX"/>
    <property type="match status" value="1"/>
</dbReference>
<evidence type="ECO:0000256" key="3">
    <source>
        <dbReference type="ARBA" id="ARBA00023125"/>
    </source>
</evidence>
<protein>
    <submittedName>
        <fullName evidence="9">Uncharacterized protein</fullName>
    </submittedName>
</protein>
<keyword evidence="4" id="KW-0804">Transcription</keyword>
<dbReference type="GO" id="GO:0045944">
    <property type="term" value="P:positive regulation of transcription by RNA polymerase II"/>
    <property type="evidence" value="ECO:0007669"/>
    <property type="project" value="InterPro"/>
</dbReference>
<feature type="domain" description="K-box" evidence="8">
    <location>
        <begin position="85"/>
        <end position="181"/>
    </location>
</feature>
<dbReference type="Proteomes" id="UP001164929">
    <property type="component" value="Chromosome 12"/>
</dbReference>
<name>A0AAD6Q404_9ROSI</name>
<dbReference type="GO" id="GO:0046983">
    <property type="term" value="F:protein dimerization activity"/>
    <property type="evidence" value="ECO:0007669"/>
    <property type="project" value="InterPro"/>
</dbReference>
<dbReference type="InterPro" id="IPR050142">
    <property type="entry name" value="MADS-box/MEF2_TF"/>
</dbReference>
<accession>A0AAD6Q404</accession>
<dbReference type="InterPro" id="IPR036879">
    <property type="entry name" value="TF_MADSbox_sf"/>
</dbReference>
<evidence type="ECO:0000256" key="6">
    <source>
        <dbReference type="SAM" id="Coils"/>
    </source>
</evidence>
<evidence type="ECO:0000256" key="4">
    <source>
        <dbReference type="ARBA" id="ARBA00023163"/>
    </source>
</evidence>
<evidence type="ECO:0000259" key="8">
    <source>
        <dbReference type="PROSITE" id="PS51297"/>
    </source>
</evidence>
<dbReference type="SMART" id="SM00432">
    <property type="entry name" value="MADS"/>
    <property type="match status" value="1"/>
</dbReference>
<keyword evidence="5" id="KW-0539">Nucleus</keyword>
<dbReference type="PRINTS" id="PR00404">
    <property type="entry name" value="MADSDOMAIN"/>
</dbReference>
<keyword evidence="10" id="KW-1185">Reference proteome</keyword>
<evidence type="ECO:0000256" key="2">
    <source>
        <dbReference type="ARBA" id="ARBA00023015"/>
    </source>
</evidence>
<dbReference type="InterPro" id="IPR033896">
    <property type="entry name" value="MEF2-like_N"/>
</dbReference>
<dbReference type="PANTHER" id="PTHR48019">
    <property type="entry name" value="SERUM RESPONSE FACTOR HOMOLOG"/>
    <property type="match status" value="1"/>
</dbReference>
<keyword evidence="6" id="KW-0175">Coiled coil</keyword>
<feature type="coiled-coil region" evidence="6">
    <location>
        <begin position="122"/>
        <end position="168"/>
    </location>
</feature>
<sequence length="260" mass="30430">MGRGKIAITRIENRTARQVTFAKRRGGLFKKTHELSVLCDAEIGLIIFSSNGKLYEFCNESSSIPHIIRRYEISKGMRVLESNDWEQIQKESKRIRKETDDLQLSVRCYKGENLSSLHHEGLVELEKQLECSVNKVRAQKLELLQQQVDNLRRKEKMLEEENQQIQYHLHHVTMLEQQQAAAAMVKPMEQQRMLEQFQFSDEDQPISSLLQLAPLPPQFQPYRVQPTQPNLQDFSLSIPDPSNYIWFCICMKKRKWAGKS</sequence>
<dbReference type="Gene3D" id="3.40.1810.10">
    <property type="entry name" value="Transcription factor, MADS-box"/>
    <property type="match status" value="1"/>
</dbReference>
<feature type="domain" description="MADS-box" evidence="7">
    <location>
        <begin position="1"/>
        <end position="61"/>
    </location>
</feature>
<comment type="caution">
    <text evidence="9">The sequence shown here is derived from an EMBL/GenBank/DDBJ whole genome shotgun (WGS) entry which is preliminary data.</text>
</comment>
<dbReference type="InterPro" id="IPR002487">
    <property type="entry name" value="TF_Kbox"/>
</dbReference>
<dbReference type="GO" id="GO:0003700">
    <property type="term" value="F:DNA-binding transcription factor activity"/>
    <property type="evidence" value="ECO:0007669"/>
    <property type="project" value="InterPro"/>
</dbReference>
<dbReference type="GO" id="GO:0005634">
    <property type="term" value="C:nucleus"/>
    <property type="evidence" value="ECO:0007669"/>
    <property type="project" value="UniProtKB-SubCell"/>
</dbReference>
<dbReference type="SUPFAM" id="SSF55455">
    <property type="entry name" value="SRF-like"/>
    <property type="match status" value="1"/>
</dbReference>
<dbReference type="Pfam" id="PF01486">
    <property type="entry name" value="K-box"/>
    <property type="match status" value="1"/>
</dbReference>
<evidence type="ECO:0000313" key="10">
    <source>
        <dbReference type="Proteomes" id="UP001164929"/>
    </source>
</evidence>
<evidence type="ECO:0000313" key="9">
    <source>
        <dbReference type="EMBL" id="KAJ6978052.1"/>
    </source>
</evidence>
<dbReference type="PROSITE" id="PS00350">
    <property type="entry name" value="MADS_BOX_1"/>
    <property type="match status" value="1"/>
</dbReference>
<dbReference type="PROSITE" id="PS50066">
    <property type="entry name" value="MADS_BOX_2"/>
    <property type="match status" value="1"/>
</dbReference>